<dbReference type="AlphaFoldDB" id="A0AAN6QDD7"/>
<keyword evidence="3" id="KW-1185">Reference proteome</keyword>
<protein>
    <submittedName>
        <fullName evidence="2">Uncharacterized protein</fullName>
    </submittedName>
</protein>
<evidence type="ECO:0000313" key="2">
    <source>
        <dbReference type="EMBL" id="KAK4108108.1"/>
    </source>
</evidence>
<dbReference type="GeneID" id="89936435"/>
<reference evidence="2" key="2">
    <citation type="submission" date="2023-05" db="EMBL/GenBank/DDBJ databases">
        <authorList>
            <consortium name="Lawrence Berkeley National Laboratory"/>
            <person name="Steindorff A."/>
            <person name="Hensen N."/>
            <person name="Bonometti L."/>
            <person name="Westerberg I."/>
            <person name="Brannstrom I.O."/>
            <person name="Guillou S."/>
            <person name="Cros-Aarteil S."/>
            <person name="Calhoun S."/>
            <person name="Haridas S."/>
            <person name="Kuo A."/>
            <person name="Mondo S."/>
            <person name="Pangilinan J."/>
            <person name="Riley R."/>
            <person name="Labutti K."/>
            <person name="Andreopoulos B."/>
            <person name="Lipzen A."/>
            <person name="Chen C."/>
            <person name="Yanf M."/>
            <person name="Daum C."/>
            <person name="Ng V."/>
            <person name="Clum A."/>
            <person name="Ohm R."/>
            <person name="Martin F."/>
            <person name="Silar P."/>
            <person name="Natvig D."/>
            <person name="Lalanne C."/>
            <person name="Gautier V."/>
            <person name="Ament-Velasquez S.L."/>
            <person name="Kruys A."/>
            <person name="Hutchinson M.I."/>
            <person name="Powell A.J."/>
            <person name="Barry K."/>
            <person name="Miller A.N."/>
            <person name="Grigoriev I.V."/>
            <person name="Debuchy R."/>
            <person name="Gladieux P."/>
            <person name="Thoren M.H."/>
            <person name="Johannesson H."/>
        </authorList>
    </citation>
    <scope>NUCLEOTIDE SEQUENCE</scope>
    <source>
        <strain evidence="2">CBS 508.74</strain>
    </source>
</reference>
<organism evidence="2 3">
    <name type="scientific">Canariomyces notabilis</name>
    <dbReference type="NCBI Taxonomy" id="2074819"/>
    <lineage>
        <taxon>Eukaryota</taxon>
        <taxon>Fungi</taxon>
        <taxon>Dikarya</taxon>
        <taxon>Ascomycota</taxon>
        <taxon>Pezizomycotina</taxon>
        <taxon>Sordariomycetes</taxon>
        <taxon>Sordariomycetidae</taxon>
        <taxon>Sordariales</taxon>
        <taxon>Chaetomiaceae</taxon>
        <taxon>Canariomyces</taxon>
    </lineage>
</organism>
<sequence>MIVRDLKRLALVVGPVLVLLFLSASLWHANPDFVRSRIGTLLDTHHVDTPPAATDDDSRPGPLPPHNETHNEIFSLSTFDSRYFPIEFGKYVFNPNIIPHPTRDETWIIMGQRYDDPNNRNFTCVELGCYARFVDGALVCVDEVRRFPIAPTPGGMCEGELTFLNLNDGPHDARVFYGPQKPYTMYGSQSGITCFGLWMQDFRQLVDWDAHEPDTPDDFKVGTEVQRPEPWAPVEKNWFIFWDKDDQMHAHYDMFPTRAFAKLSNDGSAGPDLAPAAALHGDELCMRRYLPKLPPRLESIHQATNSLKITLCNRADAGCKADDDNTFILTIIQHKTFYDWHGEYEPYVVLFYQRPPYELYAISKKSLWIHGRQRLSDTRTEMVYVTSINWKERGVRYHGYLDDVLFLGFGVEDKTSGGIDVRGADLLVDLGLCSAAS</sequence>
<proteinExistence type="predicted"/>
<dbReference type="Proteomes" id="UP001302812">
    <property type="component" value="Unassembled WGS sequence"/>
</dbReference>
<dbReference type="RefSeq" id="XP_064665678.1">
    <property type="nucleotide sequence ID" value="XM_064812310.1"/>
</dbReference>
<dbReference type="EMBL" id="MU853366">
    <property type="protein sequence ID" value="KAK4108108.1"/>
    <property type="molecule type" value="Genomic_DNA"/>
</dbReference>
<evidence type="ECO:0000313" key="3">
    <source>
        <dbReference type="Proteomes" id="UP001302812"/>
    </source>
</evidence>
<gene>
    <name evidence="2" type="ORF">N656DRAFT_718792</name>
</gene>
<name>A0AAN6QDD7_9PEZI</name>
<reference evidence="2" key="1">
    <citation type="journal article" date="2023" name="Mol. Phylogenet. Evol.">
        <title>Genome-scale phylogeny and comparative genomics of the fungal order Sordariales.</title>
        <authorList>
            <person name="Hensen N."/>
            <person name="Bonometti L."/>
            <person name="Westerberg I."/>
            <person name="Brannstrom I.O."/>
            <person name="Guillou S."/>
            <person name="Cros-Aarteil S."/>
            <person name="Calhoun S."/>
            <person name="Haridas S."/>
            <person name="Kuo A."/>
            <person name="Mondo S."/>
            <person name="Pangilinan J."/>
            <person name="Riley R."/>
            <person name="LaButti K."/>
            <person name="Andreopoulos B."/>
            <person name="Lipzen A."/>
            <person name="Chen C."/>
            <person name="Yan M."/>
            <person name="Daum C."/>
            <person name="Ng V."/>
            <person name="Clum A."/>
            <person name="Steindorff A."/>
            <person name="Ohm R.A."/>
            <person name="Martin F."/>
            <person name="Silar P."/>
            <person name="Natvig D.O."/>
            <person name="Lalanne C."/>
            <person name="Gautier V."/>
            <person name="Ament-Velasquez S.L."/>
            <person name="Kruys A."/>
            <person name="Hutchinson M.I."/>
            <person name="Powell A.J."/>
            <person name="Barry K."/>
            <person name="Miller A.N."/>
            <person name="Grigoriev I.V."/>
            <person name="Debuchy R."/>
            <person name="Gladieux P."/>
            <person name="Hiltunen Thoren M."/>
            <person name="Johannesson H."/>
        </authorList>
    </citation>
    <scope>NUCLEOTIDE SEQUENCE</scope>
    <source>
        <strain evidence="2">CBS 508.74</strain>
    </source>
</reference>
<accession>A0AAN6QDD7</accession>
<comment type="caution">
    <text evidence="2">The sequence shown here is derived from an EMBL/GenBank/DDBJ whole genome shotgun (WGS) entry which is preliminary data.</text>
</comment>
<evidence type="ECO:0000256" key="1">
    <source>
        <dbReference type="SAM" id="MobiDB-lite"/>
    </source>
</evidence>
<feature type="region of interest" description="Disordered" evidence="1">
    <location>
        <begin position="46"/>
        <end position="69"/>
    </location>
</feature>